<feature type="transmembrane region" description="Helical" evidence="1">
    <location>
        <begin position="6"/>
        <end position="24"/>
    </location>
</feature>
<dbReference type="AlphaFoldDB" id="A0A640S7U4"/>
<dbReference type="EMBL" id="BLIN01000005">
    <property type="protein sequence ID" value="GFE07563.1"/>
    <property type="molecule type" value="Genomic_DNA"/>
</dbReference>
<feature type="transmembrane region" description="Helical" evidence="1">
    <location>
        <begin position="108"/>
        <end position="128"/>
    </location>
</feature>
<gene>
    <name evidence="2" type="ORF">Scani_38310</name>
</gene>
<protein>
    <submittedName>
        <fullName evidence="2">Uncharacterized protein</fullName>
    </submittedName>
</protein>
<reference evidence="2 3" key="1">
    <citation type="submission" date="2019-12" db="EMBL/GenBank/DDBJ databases">
        <title>Whole genome shotgun sequence of Streptomyces caniferus NBRC 15389.</title>
        <authorList>
            <person name="Ichikawa N."/>
            <person name="Kimura A."/>
            <person name="Kitahashi Y."/>
            <person name="Komaki H."/>
            <person name="Tamura T."/>
        </authorList>
    </citation>
    <scope>NUCLEOTIDE SEQUENCE [LARGE SCALE GENOMIC DNA]</scope>
    <source>
        <strain evidence="2 3">NBRC 15389</strain>
    </source>
</reference>
<comment type="caution">
    <text evidence="2">The sequence shown here is derived from an EMBL/GenBank/DDBJ whole genome shotgun (WGS) entry which is preliminary data.</text>
</comment>
<evidence type="ECO:0000256" key="1">
    <source>
        <dbReference type="SAM" id="Phobius"/>
    </source>
</evidence>
<feature type="transmembrane region" description="Helical" evidence="1">
    <location>
        <begin position="36"/>
        <end position="55"/>
    </location>
</feature>
<name>A0A640S7U4_9ACTN</name>
<feature type="transmembrane region" description="Helical" evidence="1">
    <location>
        <begin position="67"/>
        <end position="87"/>
    </location>
</feature>
<dbReference type="Proteomes" id="UP000435837">
    <property type="component" value="Unassembled WGS sequence"/>
</dbReference>
<keyword evidence="1" id="KW-0812">Transmembrane</keyword>
<proteinExistence type="predicted"/>
<keyword evidence="1" id="KW-0472">Membrane</keyword>
<keyword evidence="1" id="KW-1133">Transmembrane helix</keyword>
<evidence type="ECO:0000313" key="2">
    <source>
        <dbReference type="EMBL" id="GFE07563.1"/>
    </source>
</evidence>
<sequence length="129" mass="14809">MLARLPLLYLLLMAAVATLIFCFYMDRWLNARKVTAMSFVISVGCCLGMIVVGGLQYQHWSHKQMLILYSFTWVGLTIGLIPSRRPVFEYCDEWRRGVRRDKCEYSKWCAIAPVVSVTLMGFLGFILAT</sequence>
<organism evidence="2 3">
    <name type="scientific">Streptomyces caniferus</name>
    <dbReference type="NCBI Taxonomy" id="285557"/>
    <lineage>
        <taxon>Bacteria</taxon>
        <taxon>Bacillati</taxon>
        <taxon>Actinomycetota</taxon>
        <taxon>Actinomycetes</taxon>
        <taxon>Kitasatosporales</taxon>
        <taxon>Streptomycetaceae</taxon>
        <taxon>Streptomyces</taxon>
    </lineage>
</organism>
<evidence type="ECO:0000313" key="3">
    <source>
        <dbReference type="Proteomes" id="UP000435837"/>
    </source>
</evidence>
<accession>A0A640S7U4</accession>